<proteinExistence type="inferred from homology"/>
<gene>
    <name evidence="10" type="ORF">CMV_014227</name>
</gene>
<evidence type="ECO:0000259" key="8">
    <source>
        <dbReference type="PROSITE" id="PS01031"/>
    </source>
</evidence>
<dbReference type="InterPro" id="IPR027417">
    <property type="entry name" value="P-loop_NTPase"/>
</dbReference>
<dbReference type="Gene3D" id="3.40.50.300">
    <property type="entry name" value="P-loop containing nucleotide triphosphate hydrolases"/>
    <property type="match status" value="1"/>
</dbReference>
<dbReference type="SMART" id="SM00501">
    <property type="entry name" value="BRIGHT"/>
    <property type="match status" value="1"/>
</dbReference>
<feature type="domain" description="ARID" evidence="9">
    <location>
        <begin position="301"/>
        <end position="392"/>
    </location>
</feature>
<dbReference type="CDD" id="cd16100">
    <property type="entry name" value="ARID"/>
    <property type="match status" value="1"/>
</dbReference>
<accession>A0A8J4RCF5</accession>
<dbReference type="Gene3D" id="2.60.40.790">
    <property type="match status" value="1"/>
</dbReference>
<keyword evidence="11" id="KW-1185">Reference proteome</keyword>
<dbReference type="Gene3D" id="1.10.150.60">
    <property type="entry name" value="ARID DNA-binding domain"/>
    <property type="match status" value="1"/>
</dbReference>
<evidence type="ECO:0000256" key="3">
    <source>
        <dbReference type="ARBA" id="ARBA00023163"/>
    </source>
</evidence>
<evidence type="ECO:0000256" key="1">
    <source>
        <dbReference type="ARBA" id="ARBA00023015"/>
    </source>
</evidence>
<dbReference type="InterPro" id="IPR002068">
    <property type="entry name" value="A-crystallin/Hsp20_dom"/>
</dbReference>
<evidence type="ECO:0000256" key="5">
    <source>
        <dbReference type="PROSITE-ProRule" id="PRU00285"/>
    </source>
</evidence>
<evidence type="ECO:0000256" key="6">
    <source>
        <dbReference type="RuleBase" id="RU003616"/>
    </source>
</evidence>
<evidence type="ECO:0000256" key="4">
    <source>
        <dbReference type="ARBA" id="ARBA00023242"/>
    </source>
</evidence>
<dbReference type="AlphaFoldDB" id="A0A8J4RCF5"/>
<dbReference type="PROSITE" id="PS51011">
    <property type="entry name" value="ARID"/>
    <property type="match status" value="1"/>
</dbReference>
<keyword evidence="3" id="KW-0804">Transcription</keyword>
<dbReference type="Proteomes" id="UP000737018">
    <property type="component" value="Unassembled WGS sequence"/>
</dbReference>
<feature type="compositionally biased region" description="Polar residues" evidence="7">
    <location>
        <begin position="403"/>
        <end position="413"/>
    </location>
</feature>
<comment type="similarity">
    <text evidence="5 6">Belongs to the small heat shock protein (HSP20) family.</text>
</comment>
<dbReference type="FunFam" id="1.10.150.60:FF:000009">
    <property type="entry name" value="AT-rich interactive domain-containing protein 3"/>
    <property type="match status" value="1"/>
</dbReference>
<dbReference type="Pfam" id="PF00011">
    <property type="entry name" value="HSP20"/>
    <property type="match status" value="1"/>
</dbReference>
<keyword evidence="2" id="KW-0238">DNA-binding</keyword>
<dbReference type="Pfam" id="PF01388">
    <property type="entry name" value="ARID"/>
    <property type="match status" value="1"/>
</dbReference>
<dbReference type="InterPro" id="IPR001606">
    <property type="entry name" value="ARID_dom"/>
</dbReference>
<dbReference type="CDD" id="cd06464">
    <property type="entry name" value="ACD_sHsps-like"/>
    <property type="match status" value="1"/>
</dbReference>
<dbReference type="GO" id="GO:0006357">
    <property type="term" value="P:regulation of transcription by RNA polymerase II"/>
    <property type="evidence" value="ECO:0007669"/>
    <property type="project" value="InterPro"/>
</dbReference>
<dbReference type="SUPFAM" id="SSF46774">
    <property type="entry name" value="ARID-like"/>
    <property type="match status" value="1"/>
</dbReference>
<name>A0A8J4RCF5_9ROSI</name>
<dbReference type="PANTHER" id="PTHR15348:SF0">
    <property type="entry name" value="PROTEIN DEAD RINGER"/>
    <property type="match status" value="1"/>
</dbReference>
<keyword evidence="1" id="KW-0805">Transcription regulation</keyword>
<protein>
    <submittedName>
        <fullName evidence="10">Uncharacterized protein</fullName>
    </submittedName>
</protein>
<dbReference type="InterPro" id="IPR036431">
    <property type="entry name" value="ARID_dom_sf"/>
</dbReference>
<organism evidence="10 11">
    <name type="scientific">Castanea mollissima</name>
    <name type="common">Chinese chestnut</name>
    <dbReference type="NCBI Taxonomy" id="60419"/>
    <lineage>
        <taxon>Eukaryota</taxon>
        <taxon>Viridiplantae</taxon>
        <taxon>Streptophyta</taxon>
        <taxon>Embryophyta</taxon>
        <taxon>Tracheophyta</taxon>
        <taxon>Spermatophyta</taxon>
        <taxon>Magnoliopsida</taxon>
        <taxon>eudicotyledons</taxon>
        <taxon>Gunneridae</taxon>
        <taxon>Pentapetalae</taxon>
        <taxon>rosids</taxon>
        <taxon>fabids</taxon>
        <taxon>Fagales</taxon>
        <taxon>Fagaceae</taxon>
        <taxon>Castanea</taxon>
    </lineage>
</organism>
<evidence type="ECO:0000313" key="11">
    <source>
        <dbReference type="Proteomes" id="UP000737018"/>
    </source>
</evidence>
<dbReference type="SMART" id="SM01014">
    <property type="entry name" value="ARID"/>
    <property type="match status" value="1"/>
</dbReference>
<evidence type="ECO:0000313" key="10">
    <source>
        <dbReference type="EMBL" id="KAF3961126.1"/>
    </source>
</evidence>
<dbReference type="PANTHER" id="PTHR15348">
    <property type="entry name" value="AT-RICH INTERACTIVE DOMAIN-CONTAINING PROTEIN ARID DOMAIN- CONTAINING PROTEIN DEAD RINGER PROTEIN B-CELL REGULATOR OF IGH TRANSCRIPTION BRIGHT"/>
    <property type="match status" value="1"/>
</dbReference>
<feature type="region of interest" description="Disordered" evidence="7">
    <location>
        <begin position="61"/>
        <end position="189"/>
    </location>
</feature>
<feature type="domain" description="SHSP" evidence="8">
    <location>
        <begin position="495"/>
        <end position="607"/>
    </location>
</feature>
<evidence type="ECO:0000256" key="2">
    <source>
        <dbReference type="ARBA" id="ARBA00023125"/>
    </source>
</evidence>
<evidence type="ECO:0000256" key="7">
    <source>
        <dbReference type="SAM" id="MobiDB-lite"/>
    </source>
</evidence>
<comment type="caution">
    <text evidence="10">The sequence shown here is derived from an EMBL/GenBank/DDBJ whole genome shotgun (WGS) entry which is preliminary data.</text>
</comment>
<evidence type="ECO:0000259" key="9">
    <source>
        <dbReference type="PROSITE" id="PS51011"/>
    </source>
</evidence>
<dbReference type="GO" id="GO:0003677">
    <property type="term" value="F:DNA binding"/>
    <property type="evidence" value="ECO:0007669"/>
    <property type="project" value="UniProtKB-KW"/>
</dbReference>
<feature type="compositionally biased region" description="Polar residues" evidence="7">
    <location>
        <begin position="119"/>
        <end position="140"/>
    </location>
</feature>
<dbReference type="SUPFAM" id="SSF49764">
    <property type="entry name" value="HSP20-like chaperones"/>
    <property type="match status" value="1"/>
</dbReference>
<reference evidence="10" key="1">
    <citation type="submission" date="2020-03" db="EMBL/GenBank/DDBJ databases">
        <title>Castanea mollissima Vanexum genome sequencing.</title>
        <authorList>
            <person name="Staton M."/>
        </authorList>
    </citation>
    <scope>NUCLEOTIDE SEQUENCE</scope>
    <source>
        <tissue evidence="10">Leaf</tissue>
    </source>
</reference>
<dbReference type="OrthoDB" id="338531at2759"/>
<sequence>MKIRVLLSARPQTPTSSNFNFCCPPLPTPHNSQFTTHHWNSPSSIAKQETLLLVGALEAEMSDTKENENEERRNEDVVVADDEGRLLSNSNPNAQVDELESHKAESPYHSVPLEGTPIPAQNGTPPSTDNRIIESQSNNPDLPAHDFPPSQVPLSDHQDLVKPEPSTHPNSDVKIEDGDLPQKINSGGDCNNDNKTISTRHLETAEPAVAIAKTEPCQVVPEAKIAIYSDTLPTTTTHNEPATPCAQPSDIKSQIFKGIESDVKVNEQYVTTPVNNGNSNSKHSCLLDDDHMSQGTESGTEGEQSAFMKELETFFRERSMEFKPPKFYGETLNCLKLWRAVCRLGGYDKVTSCKLWRQVGESFKPPKTCTTVSWTFRGFYEKALLDYERHKAPGGELSVSIASHSEPSNIENQASGSGRARRDAAARAMQGWHSQRLLGNGEVSDPIIKDKNSISMQKREKQLKSIGLLKRKKPSYMEHTVKTARTKASKPQLDTPVVDIGAPADWVKINVQKTKDCFEVYALVPGLLREEVRVQSDPAGRLVISGEPEHTDNPWGVTPFKKVVSLPSRIDPHQTSAVVTLHGQLFVRVPFEDLSLSKTLFLYFNSRTSRNSNSKTPTPLEITLPPVHNRIAELLKGRKEGKGCLIVVNKWDTIPNKNQQTATYYEQDVREKIHVFDWARIVYSTAIAGHNFKKIIVATCY</sequence>
<keyword evidence="4" id="KW-0539">Nucleus</keyword>
<dbReference type="FunFam" id="2.60.40.790:FF:000014">
    <property type="entry name" value="AT-rich interactive domain-containing protein 3"/>
    <property type="match status" value="1"/>
</dbReference>
<feature type="compositionally biased region" description="Basic and acidic residues" evidence="7">
    <location>
        <begin position="62"/>
        <end position="76"/>
    </location>
</feature>
<dbReference type="EMBL" id="JRKL02001963">
    <property type="protein sequence ID" value="KAF3961126.1"/>
    <property type="molecule type" value="Genomic_DNA"/>
</dbReference>
<dbReference type="GO" id="GO:0005634">
    <property type="term" value="C:nucleus"/>
    <property type="evidence" value="ECO:0007669"/>
    <property type="project" value="TreeGrafter"/>
</dbReference>
<dbReference type="PROSITE" id="PS01031">
    <property type="entry name" value="SHSP"/>
    <property type="match status" value="1"/>
</dbReference>
<dbReference type="InterPro" id="IPR008978">
    <property type="entry name" value="HSP20-like_chaperone"/>
</dbReference>
<dbReference type="InterPro" id="IPR045147">
    <property type="entry name" value="ARI3A/B/C"/>
</dbReference>
<feature type="region of interest" description="Disordered" evidence="7">
    <location>
        <begin position="403"/>
        <end position="426"/>
    </location>
</feature>